<reference evidence="2" key="2">
    <citation type="submission" date="2022-06" db="EMBL/GenBank/DDBJ databases">
        <title>Draft genome sequence of Burkholderia glumae strain GR20004 isolated from rice panicle showing bacterial panicle blight.</title>
        <authorList>
            <person name="Choi S.Y."/>
            <person name="Lee Y.H."/>
        </authorList>
    </citation>
    <scope>NUCLEOTIDE SEQUENCE</scope>
    <source>
        <strain evidence="2">GR20004</strain>
    </source>
</reference>
<dbReference type="RefSeq" id="WP_015875922.1">
    <property type="nucleotide sequence ID" value="NZ_CP021074.1"/>
</dbReference>
<evidence type="ECO:0000313" key="2">
    <source>
        <dbReference type="EMBL" id="USS47507.1"/>
    </source>
</evidence>
<keyword evidence="1" id="KW-0418">Kinase</keyword>
<organism evidence="1 3">
    <name type="scientific">Burkholderia glumae</name>
    <name type="common">Pseudomonas glumae</name>
    <dbReference type="NCBI Taxonomy" id="337"/>
    <lineage>
        <taxon>Bacteria</taxon>
        <taxon>Pseudomonadati</taxon>
        <taxon>Pseudomonadota</taxon>
        <taxon>Betaproteobacteria</taxon>
        <taxon>Burkholderiales</taxon>
        <taxon>Burkholderiaceae</taxon>
        <taxon>Burkholderia</taxon>
    </lineage>
</organism>
<dbReference type="SUPFAM" id="SSF54919">
    <property type="entry name" value="Nucleoside diphosphate kinase, NDK"/>
    <property type="match status" value="1"/>
</dbReference>
<accession>A0AAQ0BUT0</accession>
<evidence type="ECO:0000313" key="1">
    <source>
        <dbReference type="EMBL" id="QPQ93341.1"/>
    </source>
</evidence>
<dbReference type="Proteomes" id="UP001056386">
    <property type="component" value="Chromosome 1"/>
</dbReference>
<sequence>MNLDPAARAVMSLPDRYAPAHNPLEPEALPRWLSCFPEKLAFYAADEAFCAGWRTIEAMERDGMLVLSRLWNIGSVLFKADSLLRGNTRIGMDALAQAGFQVRVGREVTFAQPLVREFWRYSLGRYSDERIALLARLLSEAPSLYLLVEAEHPDERVPTALRLTDFKGEPVPELRAPGKLRSALGPPQSALLNYVHTGDEPADVVRELGLLFDQAERHRCLVDALAGSGAAARALCDRLLAGAAPRADLDFESALKRVRERVSLRLSGTEARWAHVIARLEQVGRGESDAWSPLKLTLSEFGVDIDPLDDIVIRARLVPLKKAQPTQPFPSCELRHWLEYGVRSPMDPAR</sequence>
<reference evidence="1 3" key="1">
    <citation type="submission" date="2020-12" db="EMBL/GenBank/DDBJ databases">
        <title>FDA dAtabase for Regulatory Grade micrObial Sequences (FDA-ARGOS): Supporting development and validation of Infectious Disease Dx tests.</title>
        <authorList>
            <person name="Minogue T."/>
            <person name="Wolcott M."/>
            <person name="Wasieloski L."/>
            <person name="Aguilar W."/>
            <person name="Moore D."/>
            <person name="Jaissle J."/>
            <person name="Tallon L."/>
            <person name="Sadzewicz L."/>
            <person name="Zhao X."/>
            <person name="Boylan J."/>
            <person name="Ott S."/>
            <person name="Bowen H."/>
            <person name="Vavikolanu K."/>
            <person name="Mehta A."/>
            <person name="Aluvathingal J."/>
            <person name="Nadendla S."/>
            <person name="Yan Y."/>
            <person name="Sichtig H."/>
        </authorList>
    </citation>
    <scope>NUCLEOTIDE SEQUENCE [LARGE SCALE GENOMIC DNA]</scope>
    <source>
        <strain evidence="1 3">FDAARGOS_949</strain>
    </source>
</reference>
<evidence type="ECO:0000313" key="3">
    <source>
        <dbReference type="Proteomes" id="UP000594892"/>
    </source>
</evidence>
<dbReference type="EMBL" id="CP099587">
    <property type="protein sequence ID" value="USS47507.1"/>
    <property type="molecule type" value="Genomic_DNA"/>
</dbReference>
<dbReference type="AlphaFoldDB" id="A0AAQ0BUT0"/>
<name>A0AAQ0BUT0_BURGL</name>
<dbReference type="GO" id="GO:0016301">
    <property type="term" value="F:kinase activity"/>
    <property type="evidence" value="ECO:0007669"/>
    <property type="project" value="UniProtKB-KW"/>
</dbReference>
<evidence type="ECO:0000313" key="4">
    <source>
        <dbReference type="Proteomes" id="UP001056386"/>
    </source>
</evidence>
<protein>
    <submittedName>
        <fullName evidence="1">Nucleoside-diphosphate kinase</fullName>
    </submittedName>
</protein>
<keyword evidence="4" id="KW-1185">Reference proteome</keyword>
<dbReference type="Proteomes" id="UP000594892">
    <property type="component" value="Chromosome 2"/>
</dbReference>
<keyword evidence="1" id="KW-0808">Transferase</keyword>
<dbReference type="EMBL" id="CP065601">
    <property type="protein sequence ID" value="QPQ93341.1"/>
    <property type="molecule type" value="Genomic_DNA"/>
</dbReference>
<dbReference type="Gene3D" id="3.30.70.141">
    <property type="entry name" value="Nucleoside diphosphate kinase-like domain"/>
    <property type="match status" value="1"/>
</dbReference>
<dbReference type="GeneID" id="45698180"/>
<dbReference type="InterPro" id="IPR036850">
    <property type="entry name" value="NDK-like_dom_sf"/>
</dbReference>
<gene>
    <name evidence="1" type="ORF">I6H06_13845</name>
    <name evidence="2" type="ORF">NFI99_22015</name>
</gene>
<proteinExistence type="predicted"/>